<dbReference type="PROSITE" id="PS00071">
    <property type="entry name" value="GAPDH"/>
    <property type="match status" value="1"/>
</dbReference>
<feature type="binding site" evidence="4">
    <location>
        <position position="233"/>
    </location>
    <ligand>
        <name>D-glyceraldehyde 3-phosphate</name>
        <dbReference type="ChEBI" id="CHEBI:59776"/>
    </ligand>
</feature>
<dbReference type="InterPro" id="IPR020831">
    <property type="entry name" value="GlycerAld/Erythrose_P_DH"/>
</dbReference>
<evidence type="ECO:0000259" key="9">
    <source>
        <dbReference type="SMART" id="SM00846"/>
    </source>
</evidence>
<feature type="binding site" evidence="5">
    <location>
        <position position="315"/>
    </location>
    <ligand>
        <name>NAD(+)</name>
        <dbReference type="ChEBI" id="CHEBI:57540"/>
    </ligand>
</feature>
<name>B1I487_DESAP</name>
<dbReference type="HOGENOM" id="CLU_030140_0_2_9"/>
<reference evidence="11" key="1">
    <citation type="submission" date="2007-10" db="EMBL/GenBank/DDBJ databases">
        <title>Complete sequence of chromosome of Desulforudis audaxviator MP104C.</title>
        <authorList>
            <person name="Copeland A."/>
            <person name="Lucas S."/>
            <person name="Lapidus A."/>
            <person name="Barry K."/>
            <person name="Glavina del Rio T."/>
            <person name="Dalin E."/>
            <person name="Tice H."/>
            <person name="Bruce D."/>
            <person name="Pitluck S."/>
            <person name="Lowry S.R."/>
            <person name="Larimer F."/>
            <person name="Land M.L."/>
            <person name="Hauser L."/>
            <person name="Kyrpides N."/>
            <person name="Ivanova N.N."/>
            <person name="Richardson P."/>
        </authorList>
    </citation>
    <scope>NUCLEOTIDE SEQUENCE [LARGE SCALE GENOMIC DNA]</scope>
    <source>
        <strain evidence="11">MP104C</strain>
    </source>
</reference>
<evidence type="ECO:0000256" key="3">
    <source>
        <dbReference type="PIRSR" id="PIRSR000149-1"/>
    </source>
</evidence>
<dbReference type="EMBL" id="CP000860">
    <property type="protein sequence ID" value="ACA59781.1"/>
    <property type="molecule type" value="Genomic_DNA"/>
</dbReference>
<feature type="binding site" evidence="4">
    <location>
        <begin position="210"/>
        <end position="211"/>
    </location>
    <ligand>
        <name>D-glyceraldehyde 3-phosphate</name>
        <dbReference type="ChEBI" id="CHEBI:59776"/>
    </ligand>
</feature>
<comment type="similarity">
    <text evidence="1 7">Belongs to the glyceraldehyde-3-phosphate dehydrogenase family.</text>
</comment>
<feature type="binding site" evidence="5">
    <location>
        <position position="34"/>
    </location>
    <ligand>
        <name>NAD(+)</name>
        <dbReference type="ChEBI" id="CHEBI:57540"/>
    </ligand>
</feature>
<dbReference type="CDD" id="cd18126">
    <property type="entry name" value="GAPDH_I_C"/>
    <property type="match status" value="1"/>
</dbReference>
<keyword evidence="5" id="KW-0520">NAD</keyword>
<dbReference type="InterPro" id="IPR020829">
    <property type="entry name" value="GlycerAld_3-P_DH_cat"/>
</dbReference>
<keyword evidence="2 8" id="KW-0560">Oxidoreductase</keyword>
<evidence type="ECO:0000256" key="5">
    <source>
        <dbReference type="PIRSR" id="PIRSR000149-3"/>
    </source>
</evidence>
<keyword evidence="5" id="KW-0547">Nucleotide-binding</keyword>
<dbReference type="Pfam" id="PF00044">
    <property type="entry name" value="Gp_dh_N"/>
    <property type="match status" value="1"/>
</dbReference>
<feature type="binding site" evidence="4">
    <location>
        <position position="182"/>
    </location>
    <ligand>
        <name>D-glyceraldehyde 3-phosphate</name>
        <dbReference type="ChEBI" id="CHEBI:59776"/>
    </ligand>
</feature>
<dbReference type="Gene3D" id="3.40.50.720">
    <property type="entry name" value="NAD(P)-binding Rossmann-like Domain"/>
    <property type="match status" value="1"/>
</dbReference>
<evidence type="ECO:0000313" key="11">
    <source>
        <dbReference type="Proteomes" id="UP000008544"/>
    </source>
</evidence>
<feature type="binding site" evidence="5">
    <location>
        <position position="120"/>
    </location>
    <ligand>
        <name>NAD(+)</name>
        <dbReference type="ChEBI" id="CHEBI:57540"/>
    </ligand>
</feature>
<protein>
    <recommendedName>
        <fullName evidence="8">Glyceraldehyde-3-phosphate dehydrogenase</fullName>
        <ecNumber evidence="8">1.2.1.-</ecNumber>
    </recommendedName>
</protein>
<dbReference type="GO" id="GO:0016620">
    <property type="term" value="F:oxidoreductase activity, acting on the aldehyde or oxo group of donors, NAD or NADP as acceptor"/>
    <property type="evidence" value="ECO:0007669"/>
    <property type="project" value="InterPro"/>
</dbReference>
<dbReference type="PIRSF" id="PIRSF000149">
    <property type="entry name" value="GAP_DH"/>
    <property type="match status" value="1"/>
</dbReference>
<evidence type="ECO:0000256" key="6">
    <source>
        <dbReference type="PIRSR" id="PIRSR000149-4"/>
    </source>
</evidence>
<dbReference type="SUPFAM" id="SSF51735">
    <property type="entry name" value="NAD(P)-binding Rossmann-fold domains"/>
    <property type="match status" value="1"/>
</dbReference>
<evidence type="ECO:0000256" key="8">
    <source>
        <dbReference type="RuleBase" id="RU361160"/>
    </source>
</evidence>
<accession>B1I487</accession>
<dbReference type="GO" id="GO:0051287">
    <property type="term" value="F:NAD binding"/>
    <property type="evidence" value="ECO:0007669"/>
    <property type="project" value="InterPro"/>
</dbReference>
<dbReference type="NCBIfam" id="TIGR01534">
    <property type="entry name" value="GAPDH-I"/>
    <property type="match status" value="1"/>
</dbReference>
<dbReference type="GO" id="GO:0050661">
    <property type="term" value="F:NADP binding"/>
    <property type="evidence" value="ECO:0007669"/>
    <property type="project" value="InterPro"/>
</dbReference>
<dbReference type="EC" id="1.2.1.-" evidence="8"/>
<feature type="binding site" evidence="5">
    <location>
        <begin position="12"/>
        <end position="13"/>
    </location>
    <ligand>
        <name>NAD(+)</name>
        <dbReference type="ChEBI" id="CHEBI:57540"/>
    </ligand>
</feature>
<keyword evidence="11" id="KW-1185">Reference proteome</keyword>
<dbReference type="Proteomes" id="UP000008544">
    <property type="component" value="Chromosome"/>
</dbReference>
<dbReference type="InterPro" id="IPR036291">
    <property type="entry name" value="NAD(P)-bd_dom_sf"/>
</dbReference>
<proteinExistence type="inferred from homology"/>
<feature type="binding site" evidence="4">
    <location>
        <begin position="151"/>
        <end position="153"/>
    </location>
    <ligand>
        <name>D-glyceraldehyde 3-phosphate</name>
        <dbReference type="ChEBI" id="CHEBI:59776"/>
    </ligand>
</feature>
<dbReference type="eggNOG" id="COG0057">
    <property type="taxonomic scope" value="Bacteria"/>
</dbReference>
<evidence type="ECO:0000256" key="4">
    <source>
        <dbReference type="PIRSR" id="PIRSR000149-2"/>
    </source>
</evidence>
<evidence type="ECO:0000256" key="7">
    <source>
        <dbReference type="RuleBase" id="RU000397"/>
    </source>
</evidence>
<dbReference type="InterPro" id="IPR020830">
    <property type="entry name" value="GlycerAld_3-P_DH_AS"/>
</dbReference>
<dbReference type="STRING" id="477974.Daud_1270"/>
<dbReference type="CDD" id="cd05214">
    <property type="entry name" value="GAPDH_I_N"/>
    <property type="match status" value="1"/>
</dbReference>
<organism evidence="10 11">
    <name type="scientific">Desulforudis audaxviator (strain MP104C)</name>
    <dbReference type="NCBI Taxonomy" id="477974"/>
    <lineage>
        <taxon>Bacteria</taxon>
        <taxon>Bacillati</taxon>
        <taxon>Bacillota</taxon>
        <taxon>Clostridia</taxon>
        <taxon>Thermoanaerobacterales</taxon>
        <taxon>Candidatus Desulforudaceae</taxon>
        <taxon>Candidatus Desulforudis</taxon>
    </lineage>
</organism>
<evidence type="ECO:0000256" key="2">
    <source>
        <dbReference type="ARBA" id="ARBA00023002"/>
    </source>
</evidence>
<dbReference type="OrthoDB" id="9803304at2"/>
<dbReference type="FunFam" id="3.30.360.10:FF:000002">
    <property type="entry name" value="Glyceraldehyde-3-phosphate dehydrogenase"/>
    <property type="match status" value="1"/>
</dbReference>
<dbReference type="Gene3D" id="3.30.360.10">
    <property type="entry name" value="Dihydrodipicolinate Reductase, domain 2"/>
    <property type="match status" value="1"/>
</dbReference>
<feature type="site" description="Activates thiol group during catalysis" evidence="6">
    <location>
        <position position="179"/>
    </location>
</feature>
<dbReference type="FunFam" id="3.40.50.720:FF:000001">
    <property type="entry name" value="Glyceraldehyde-3-phosphate dehydrogenase"/>
    <property type="match status" value="1"/>
</dbReference>
<dbReference type="RefSeq" id="WP_012302366.1">
    <property type="nucleotide sequence ID" value="NC_010424.1"/>
</dbReference>
<dbReference type="KEGG" id="dau:Daud_1270"/>
<dbReference type="AlphaFoldDB" id="B1I487"/>
<feature type="active site" description="Nucleophile" evidence="3">
    <location>
        <position position="152"/>
    </location>
</feature>
<sequence>MTLRIGINGFGRIGRCIFRIARRRPDVRVVAVNDLGDIKTLAHLLKYDSAHGNLRGQLRVDGDRIWVDDEETVFFSKSAPEELPWGEYGVDVVVESTGRFRSVQEASRHLAGGAPRVVVTAPLKGPGRTIVMGVNEQDYDPATDLVVSGASCTTNCLAPIAKVLGAHFKVRSSMVSTIHAYTNDQRLLDSAHSDLRRARAAALSIVPTTTGAAKAVGLVLPEYKGHFEGLSFRVPTPVVSVLDAVFQVEIPVTAEEVNAVLRDAAKTPPLQGILDFIEEPVVSCDIIRNTHSSIVDGLLTAAVDQLVKVVSWYDNEWGYACRVLDLAVHITR</sequence>
<dbReference type="InterPro" id="IPR020828">
    <property type="entry name" value="GlycerAld_3-P_DH_NAD(P)-bd"/>
</dbReference>
<dbReference type="InterPro" id="IPR006424">
    <property type="entry name" value="Glyceraldehyde-3-P_DH_1"/>
</dbReference>
<reference evidence="10 11" key="2">
    <citation type="journal article" date="2008" name="Science">
        <title>Environmental genomics reveals a single-species ecosystem deep within Earth.</title>
        <authorList>
            <person name="Chivian D."/>
            <person name="Brodie E.L."/>
            <person name="Alm E.J."/>
            <person name="Culley D.E."/>
            <person name="Dehal P.S."/>
            <person name="Desantis T.Z."/>
            <person name="Gihring T.M."/>
            <person name="Lapidus A."/>
            <person name="Lin L.H."/>
            <person name="Lowry S.R."/>
            <person name="Moser D.P."/>
            <person name="Richardson P.M."/>
            <person name="Southam G."/>
            <person name="Wanger G."/>
            <person name="Pratt L.M."/>
            <person name="Andersen G.L."/>
            <person name="Hazen T.C."/>
            <person name="Brockman F.J."/>
            <person name="Arkin A.P."/>
            <person name="Onstott T.C."/>
        </authorList>
    </citation>
    <scope>NUCLEOTIDE SEQUENCE [LARGE SCALE GENOMIC DNA]</scope>
    <source>
        <strain evidence="10 11">MP104C</strain>
    </source>
</reference>
<dbReference type="Pfam" id="PF02800">
    <property type="entry name" value="Gp_dh_C"/>
    <property type="match status" value="1"/>
</dbReference>
<gene>
    <name evidence="10" type="ordered locus">Daud_1270</name>
</gene>
<dbReference type="GO" id="GO:0006006">
    <property type="term" value="P:glucose metabolic process"/>
    <property type="evidence" value="ECO:0007669"/>
    <property type="project" value="InterPro"/>
</dbReference>
<dbReference type="PRINTS" id="PR00078">
    <property type="entry name" value="G3PDHDRGNASE"/>
</dbReference>
<dbReference type="SMART" id="SM00846">
    <property type="entry name" value="Gp_dh_N"/>
    <property type="match status" value="1"/>
</dbReference>
<feature type="domain" description="Glyceraldehyde 3-phosphate dehydrogenase NAD(P) binding" evidence="9">
    <location>
        <begin position="3"/>
        <end position="152"/>
    </location>
</feature>
<evidence type="ECO:0000256" key="1">
    <source>
        <dbReference type="ARBA" id="ARBA00007406"/>
    </source>
</evidence>
<dbReference type="SUPFAM" id="SSF55347">
    <property type="entry name" value="Glyceraldehyde-3-phosphate dehydrogenase-like, C-terminal domain"/>
    <property type="match status" value="1"/>
</dbReference>
<evidence type="ECO:0000313" key="10">
    <source>
        <dbReference type="EMBL" id="ACA59781.1"/>
    </source>
</evidence>
<dbReference type="PANTHER" id="PTHR43148">
    <property type="entry name" value="GLYCERALDEHYDE-3-PHOSPHATE DEHYDROGENASE 2"/>
    <property type="match status" value="1"/>
</dbReference>